<organism evidence="1 2">
    <name type="scientific">Ancylostoma ceylanicum</name>
    <dbReference type="NCBI Taxonomy" id="53326"/>
    <lineage>
        <taxon>Eukaryota</taxon>
        <taxon>Metazoa</taxon>
        <taxon>Ecdysozoa</taxon>
        <taxon>Nematoda</taxon>
        <taxon>Chromadorea</taxon>
        <taxon>Rhabditida</taxon>
        <taxon>Rhabditina</taxon>
        <taxon>Rhabditomorpha</taxon>
        <taxon>Strongyloidea</taxon>
        <taxon>Ancylostomatidae</taxon>
        <taxon>Ancylostomatinae</taxon>
        <taxon>Ancylostoma</taxon>
    </lineage>
</organism>
<gene>
    <name evidence="1" type="ORF">ANCCEY_01449</name>
</gene>
<dbReference type="AlphaFoldDB" id="A0A0D6MCU3"/>
<protein>
    <submittedName>
        <fullName evidence="1">Uncharacterized protein</fullName>
    </submittedName>
</protein>
<evidence type="ECO:0000313" key="1">
    <source>
        <dbReference type="EMBL" id="EPB79512.1"/>
    </source>
</evidence>
<keyword evidence="2" id="KW-1185">Reference proteome</keyword>
<accession>A0A0D6MCU3</accession>
<dbReference type="EMBL" id="KE124793">
    <property type="protein sequence ID" value="EPB79512.1"/>
    <property type="molecule type" value="Genomic_DNA"/>
</dbReference>
<dbReference type="Proteomes" id="UP000054495">
    <property type="component" value="Unassembled WGS sequence"/>
</dbReference>
<reference evidence="1 2" key="1">
    <citation type="submission" date="2013-05" db="EMBL/GenBank/DDBJ databases">
        <title>Draft genome of the parasitic nematode Anyclostoma ceylanicum.</title>
        <authorList>
            <person name="Mitreva M."/>
        </authorList>
    </citation>
    <scope>NUCLEOTIDE SEQUENCE [LARGE SCALE GENOMIC DNA]</scope>
</reference>
<evidence type="ECO:0000313" key="2">
    <source>
        <dbReference type="Proteomes" id="UP000054495"/>
    </source>
</evidence>
<proteinExistence type="predicted"/>
<name>A0A0D6MCU3_9BILA</name>
<sequence>MTMPRPPLGSEVRVDVVVATPTAPALWNLITTEAAPATAAEAITNKRSHASSPAIVLLANPFVACVEVVASKNASIWVWIQKVNSAPDWLRKHFVICGVALTEIPLKLGFFMN</sequence>